<name>A0ABR9QL01_9BACI</name>
<keyword evidence="1" id="KW-1133">Transmembrane helix</keyword>
<keyword evidence="3" id="KW-1185">Reference proteome</keyword>
<proteinExistence type="predicted"/>
<reference evidence="2 3" key="1">
    <citation type="submission" date="2020-10" db="EMBL/GenBank/DDBJ databases">
        <title>Bacillus sp. HD4P25, an endophyte from a halophyte.</title>
        <authorList>
            <person name="Sun J.-Q."/>
        </authorList>
    </citation>
    <scope>NUCLEOTIDE SEQUENCE [LARGE SCALE GENOMIC DNA]</scope>
    <source>
        <strain evidence="2 3">YIM 93174</strain>
    </source>
</reference>
<dbReference type="RefSeq" id="WP_193537309.1">
    <property type="nucleotide sequence ID" value="NZ_JADCLJ010000020.1"/>
</dbReference>
<gene>
    <name evidence="2" type="ORF">IMZ08_13560</name>
</gene>
<feature type="transmembrane region" description="Helical" evidence="1">
    <location>
        <begin position="52"/>
        <end position="70"/>
    </location>
</feature>
<evidence type="ECO:0000313" key="2">
    <source>
        <dbReference type="EMBL" id="MBE4909091.1"/>
    </source>
</evidence>
<evidence type="ECO:0000256" key="1">
    <source>
        <dbReference type="SAM" id="Phobius"/>
    </source>
</evidence>
<keyword evidence="1" id="KW-0472">Membrane</keyword>
<organism evidence="2 3">
    <name type="scientific">Litchfieldia luteola</name>
    <dbReference type="NCBI Taxonomy" id="682179"/>
    <lineage>
        <taxon>Bacteria</taxon>
        <taxon>Bacillati</taxon>
        <taxon>Bacillota</taxon>
        <taxon>Bacilli</taxon>
        <taxon>Bacillales</taxon>
        <taxon>Bacillaceae</taxon>
        <taxon>Litchfieldia</taxon>
    </lineage>
</organism>
<accession>A0ABR9QL01</accession>
<dbReference type="EMBL" id="JADCLJ010000020">
    <property type="protein sequence ID" value="MBE4909091.1"/>
    <property type="molecule type" value="Genomic_DNA"/>
</dbReference>
<keyword evidence="1" id="KW-0812">Transmembrane</keyword>
<dbReference type="Proteomes" id="UP001516662">
    <property type="component" value="Unassembled WGS sequence"/>
</dbReference>
<evidence type="ECO:0000313" key="3">
    <source>
        <dbReference type="Proteomes" id="UP001516662"/>
    </source>
</evidence>
<sequence>MESKLNKLKEDYQSSFSSRPVFTEKDKMRIRSRIENGTIPNKFSGTHFFPRMMTAFVLVALFAFAVGIAGERLGLFDSLGPANDIKTPVGEETEREGEVEEQPIELTESDKITEALQREGLPLVGNNIFDPKSVKPGDQVAGWRLIEIEAIPGSLEYPYDTTKAYFEGKATITGTIELVSETNELFGGMVTFTVDEESTHLLPISHHDTRKKWLIFENQEEAKEILQLSSGETLEGVKVTLANYSVQYVPSDVTDFATLISFDGASSFELISPELEKVYQRFRTDFNEEALIGLSPLDIFKLYYYAASIEDYRTQYELFIFDEEYIRVFETYEDYLQAVNETREASSNLLEMISKSNLMEVILPDDENAAITVGDLEGTSFGLVKNKKGIWKVQWLPLQ</sequence>
<comment type="caution">
    <text evidence="2">The sequence shown here is derived from an EMBL/GenBank/DDBJ whole genome shotgun (WGS) entry which is preliminary data.</text>
</comment>
<protein>
    <submittedName>
        <fullName evidence="2">Uncharacterized protein</fullName>
    </submittedName>
</protein>